<dbReference type="CDD" id="cd07822">
    <property type="entry name" value="SRPBCC_4"/>
    <property type="match status" value="1"/>
</dbReference>
<proteinExistence type="predicted"/>
<dbReference type="Gene3D" id="3.30.530.20">
    <property type="match status" value="1"/>
</dbReference>
<evidence type="ECO:0000313" key="2">
    <source>
        <dbReference type="Proteomes" id="UP001215712"/>
    </source>
</evidence>
<accession>A0AAD6MQM4</accession>
<dbReference type="AlphaFoldDB" id="A0AAD6MQM4"/>
<dbReference type="EMBL" id="JAQJAN010000020">
    <property type="protein sequence ID" value="KAJ5703804.1"/>
    <property type="molecule type" value="Genomic_DNA"/>
</dbReference>
<keyword evidence="2" id="KW-1185">Reference proteome</keyword>
<sequence>MSTSTSLPNPQNSDRDTPTLKATDAILKVGSSAFVAAPAQKVWETLIDTSTWPEWNSFVPRVTVYSQPDCAPNDTPSPILQLGTKMTFHARMDPTSSKPQKSTDTGLMVKEFSAPNAETGAPGRIVWAFDPDAPSSFSPSLLVVEREHEILVGWLAYVVKWMYGKKLDENFELWVVELKKFVEGEGN</sequence>
<dbReference type="InterPro" id="IPR023393">
    <property type="entry name" value="START-like_dom_sf"/>
</dbReference>
<reference evidence="1" key="1">
    <citation type="journal article" date="2023" name="IMA Fungus">
        <title>Comparative genomic study of the Penicillium genus elucidates a diverse pangenome and 15 lateral gene transfer events.</title>
        <authorList>
            <person name="Petersen C."/>
            <person name="Sorensen T."/>
            <person name="Nielsen M.R."/>
            <person name="Sondergaard T.E."/>
            <person name="Sorensen J.L."/>
            <person name="Fitzpatrick D.A."/>
            <person name="Frisvad J.C."/>
            <person name="Nielsen K.L."/>
        </authorList>
    </citation>
    <scope>NUCLEOTIDE SEQUENCE</scope>
    <source>
        <strain evidence="1">IBT 17514</strain>
    </source>
</reference>
<evidence type="ECO:0008006" key="3">
    <source>
        <dbReference type="Google" id="ProtNLM"/>
    </source>
</evidence>
<dbReference type="Proteomes" id="UP001215712">
    <property type="component" value="Unassembled WGS sequence"/>
</dbReference>
<comment type="caution">
    <text evidence="1">The sequence shown here is derived from an EMBL/GenBank/DDBJ whole genome shotgun (WGS) entry which is preliminary data.</text>
</comment>
<organism evidence="1 2">
    <name type="scientific">Penicillium malachiteum</name>
    <dbReference type="NCBI Taxonomy" id="1324776"/>
    <lineage>
        <taxon>Eukaryota</taxon>
        <taxon>Fungi</taxon>
        <taxon>Dikarya</taxon>
        <taxon>Ascomycota</taxon>
        <taxon>Pezizomycotina</taxon>
        <taxon>Eurotiomycetes</taxon>
        <taxon>Eurotiomycetidae</taxon>
        <taxon>Eurotiales</taxon>
        <taxon>Aspergillaceae</taxon>
        <taxon>Penicillium</taxon>
    </lineage>
</organism>
<dbReference type="SUPFAM" id="SSF55961">
    <property type="entry name" value="Bet v1-like"/>
    <property type="match status" value="1"/>
</dbReference>
<gene>
    <name evidence="1" type="ORF">N7493_010942</name>
</gene>
<reference evidence="1" key="2">
    <citation type="submission" date="2023-01" db="EMBL/GenBank/DDBJ databases">
        <authorList>
            <person name="Petersen C."/>
        </authorList>
    </citation>
    <scope>NUCLEOTIDE SEQUENCE</scope>
    <source>
        <strain evidence="1">IBT 17514</strain>
    </source>
</reference>
<evidence type="ECO:0000313" key="1">
    <source>
        <dbReference type="EMBL" id="KAJ5703804.1"/>
    </source>
</evidence>
<name>A0AAD6MQM4_9EURO</name>
<protein>
    <recommendedName>
        <fullName evidence="3">Polyketide cyclase/dehydrase</fullName>
    </recommendedName>
</protein>